<evidence type="ECO:0008006" key="6">
    <source>
        <dbReference type="Google" id="ProtNLM"/>
    </source>
</evidence>
<dbReference type="SMART" id="SM00546">
    <property type="entry name" value="CUE"/>
    <property type="match status" value="1"/>
</dbReference>
<dbReference type="InterPro" id="IPR003123">
    <property type="entry name" value="VPS9"/>
</dbReference>
<keyword evidence="5" id="KW-1185">Reference proteome</keyword>
<dbReference type="SUPFAM" id="SSF46934">
    <property type="entry name" value="UBA-like"/>
    <property type="match status" value="1"/>
</dbReference>
<feature type="compositionally biased region" description="Basic and acidic residues" evidence="1">
    <location>
        <begin position="272"/>
        <end position="305"/>
    </location>
</feature>
<evidence type="ECO:0000259" key="3">
    <source>
        <dbReference type="PROSITE" id="PS51205"/>
    </source>
</evidence>
<feature type="compositionally biased region" description="Polar residues" evidence="1">
    <location>
        <begin position="149"/>
        <end position="169"/>
    </location>
</feature>
<dbReference type="Gene3D" id="1.10.246.120">
    <property type="match status" value="1"/>
</dbReference>
<dbReference type="GO" id="GO:0005829">
    <property type="term" value="C:cytosol"/>
    <property type="evidence" value="ECO:0007669"/>
    <property type="project" value="TreeGrafter"/>
</dbReference>
<feature type="region of interest" description="Disordered" evidence="1">
    <location>
        <begin position="1"/>
        <end position="305"/>
    </location>
</feature>
<sequence>MQPDQAAAAQPPQAFPDLSELASSFDTAEASSSRSVPQAPPADDTDPASIWASVPSTNIASTSTATSTSGYTAAYVTTPPPPPPPDVDLRDFDPYAPGTLGSTVRRGSRLEIMDNSGSESGSPTEERRLAEEQGRAAAQLGAGPPPQAVSGSGSGYSFGNVLRSISGTPSRDRPATSTPPPHPHAPSSGAADATRPQQRPATPPSAVPQSAHQTPTGPSGLAKPLASIASVFRSTGRSSASSSSTNTPQPGSSPQREKGSFMTAIVGAGAAKGKDKERAPQSGPEHEKGGDEMDEKGGKGKGRERAELLEPVFDFNKFLEQMRTRTADPIAKYLRSFLKEFSRRPPVSTNDQVRVINDFLDFIAGKMRTVDPWKSLLDVDWRDDPERAEAEFDLTLEAMEKLVMNRLWHLTFSPALDLSAFPGNMSPSGDVERDEVLKQRIRLFSWIEPKHLDLPIPSPSSAAPAAPAPQASASAAAPANGDEKPSAPVAAEGQGDEESRTKEADEVKQRRKPRGDKVEGFLDFAQRELRKMNQYKAPRDKLICVLNCCKVIFGLIRHVSTGDQGADAFIPFLIYVVIKANPEHLVSNLQYIQRFRNPEKLSGEGGYYLSSLNAAISFIESLDASSLSNITQEEFEIKVAAAVKEVASEEPPPPPPPRDPAPDSRPHTPSTPSRPPTAGPGASADLIQPSEAASASLLAPAGEGGVAPATPSAQDLSFPESMKASLLRGTDSVERAMSKPLGALARVFEQLEQTANELTGQTGPAQQQVLPPAPFPPAPGAHGRPGVSKRRSYYGGGGGAPNAPRRPDLPPLPPSSGSLRTGLPDQGPDPAMYAPEEETDEAVLREIDRQHEQARLAALETLQGIFPDVEREVLEMVLLSNSGDMGKTIDSLLEMTAT</sequence>
<evidence type="ECO:0000256" key="1">
    <source>
        <dbReference type="SAM" id="MobiDB-lite"/>
    </source>
</evidence>
<dbReference type="PROSITE" id="PS51140">
    <property type="entry name" value="CUE"/>
    <property type="match status" value="1"/>
</dbReference>
<accession>A0A5C5FVD9</accession>
<dbReference type="InterPro" id="IPR003892">
    <property type="entry name" value="CUE"/>
</dbReference>
<feature type="compositionally biased region" description="Polar residues" evidence="1">
    <location>
        <begin position="245"/>
        <end position="254"/>
    </location>
</feature>
<comment type="caution">
    <text evidence="4">The sequence shown here is derived from an EMBL/GenBank/DDBJ whole genome shotgun (WGS) entry which is preliminary data.</text>
</comment>
<dbReference type="STRING" id="5288.A0A5C5FVD9"/>
<evidence type="ECO:0000313" key="4">
    <source>
        <dbReference type="EMBL" id="TNY20907.1"/>
    </source>
</evidence>
<dbReference type="Pfam" id="PF18151">
    <property type="entry name" value="DUF5601"/>
    <property type="match status" value="1"/>
</dbReference>
<feature type="compositionally biased region" description="Low complexity" evidence="1">
    <location>
        <begin position="60"/>
        <end position="77"/>
    </location>
</feature>
<dbReference type="InterPro" id="IPR045046">
    <property type="entry name" value="Vps9-like"/>
</dbReference>
<dbReference type="Gene3D" id="1.20.1050.80">
    <property type="entry name" value="VPS9 domain"/>
    <property type="match status" value="1"/>
</dbReference>
<dbReference type="InterPro" id="IPR037191">
    <property type="entry name" value="VPS9_dom_sf"/>
</dbReference>
<feature type="compositionally biased region" description="Basic and acidic residues" evidence="1">
    <location>
        <begin position="124"/>
        <end position="134"/>
    </location>
</feature>
<dbReference type="PANTHER" id="PTHR23101:SF25">
    <property type="entry name" value="GTPASE-ACTIVATING PROTEIN AND VPS9 DOMAIN-CONTAINING PROTEIN 1"/>
    <property type="match status" value="1"/>
</dbReference>
<feature type="domain" description="VPS9" evidence="3">
    <location>
        <begin position="431"/>
        <end position="628"/>
    </location>
</feature>
<reference evidence="4 5" key="1">
    <citation type="submission" date="2019-03" db="EMBL/GenBank/DDBJ databases">
        <title>Rhodosporidium diobovatum UCD-FST 08-225 genome sequencing, assembly, and annotation.</title>
        <authorList>
            <person name="Fakankun I.U."/>
            <person name="Fristensky B."/>
            <person name="Levin D.B."/>
        </authorList>
    </citation>
    <scope>NUCLEOTIDE SEQUENCE [LARGE SCALE GENOMIC DNA]</scope>
    <source>
        <strain evidence="4 5">UCD-FST 08-225</strain>
    </source>
</reference>
<dbReference type="GO" id="GO:0031267">
    <property type="term" value="F:small GTPase binding"/>
    <property type="evidence" value="ECO:0007669"/>
    <property type="project" value="TreeGrafter"/>
</dbReference>
<feature type="region of interest" description="Disordered" evidence="1">
    <location>
        <begin position="645"/>
        <end position="685"/>
    </location>
</feature>
<dbReference type="GO" id="GO:0005085">
    <property type="term" value="F:guanyl-nucleotide exchange factor activity"/>
    <property type="evidence" value="ECO:0007669"/>
    <property type="project" value="InterPro"/>
</dbReference>
<dbReference type="Proteomes" id="UP000311382">
    <property type="component" value="Unassembled WGS sequence"/>
</dbReference>
<dbReference type="InterPro" id="IPR009060">
    <property type="entry name" value="UBA-like_sf"/>
</dbReference>
<dbReference type="Pfam" id="PF02845">
    <property type="entry name" value="CUE"/>
    <property type="match status" value="1"/>
</dbReference>
<evidence type="ECO:0000259" key="2">
    <source>
        <dbReference type="PROSITE" id="PS51140"/>
    </source>
</evidence>
<name>A0A5C5FVD9_9BASI</name>
<dbReference type="EMBL" id="SOZI01000055">
    <property type="protein sequence ID" value="TNY20907.1"/>
    <property type="molecule type" value="Genomic_DNA"/>
</dbReference>
<feature type="compositionally biased region" description="Polar residues" evidence="1">
    <location>
        <begin position="207"/>
        <end position="217"/>
    </location>
</feature>
<feature type="compositionally biased region" description="Low complexity" evidence="1">
    <location>
        <begin position="459"/>
        <end position="479"/>
    </location>
</feature>
<gene>
    <name evidence="4" type="ORF">DMC30DRAFT_230405</name>
</gene>
<proteinExistence type="predicted"/>
<dbReference type="AlphaFoldDB" id="A0A5C5FVD9"/>
<organism evidence="4 5">
    <name type="scientific">Rhodotorula diobovata</name>
    <dbReference type="NCBI Taxonomy" id="5288"/>
    <lineage>
        <taxon>Eukaryota</taxon>
        <taxon>Fungi</taxon>
        <taxon>Dikarya</taxon>
        <taxon>Basidiomycota</taxon>
        <taxon>Pucciniomycotina</taxon>
        <taxon>Microbotryomycetes</taxon>
        <taxon>Sporidiobolales</taxon>
        <taxon>Sporidiobolaceae</taxon>
        <taxon>Rhodotorula</taxon>
    </lineage>
</organism>
<dbReference type="GO" id="GO:0043130">
    <property type="term" value="F:ubiquitin binding"/>
    <property type="evidence" value="ECO:0007669"/>
    <property type="project" value="InterPro"/>
</dbReference>
<dbReference type="GO" id="GO:0016192">
    <property type="term" value="P:vesicle-mediated transport"/>
    <property type="evidence" value="ECO:0007669"/>
    <property type="project" value="InterPro"/>
</dbReference>
<feature type="compositionally biased region" description="Low complexity" evidence="1">
    <location>
        <begin position="1"/>
        <end position="17"/>
    </location>
</feature>
<dbReference type="Pfam" id="PF02204">
    <property type="entry name" value="VPS9"/>
    <property type="match status" value="1"/>
</dbReference>
<dbReference type="Gene3D" id="1.10.8.10">
    <property type="entry name" value="DNA helicase RuvA subunit, C-terminal domain"/>
    <property type="match status" value="1"/>
</dbReference>
<dbReference type="GO" id="GO:0030139">
    <property type="term" value="C:endocytic vesicle"/>
    <property type="evidence" value="ECO:0007669"/>
    <property type="project" value="TreeGrafter"/>
</dbReference>
<feature type="compositionally biased region" description="Low complexity" evidence="1">
    <location>
        <begin position="230"/>
        <end position="244"/>
    </location>
</feature>
<feature type="compositionally biased region" description="Pro residues" evidence="1">
    <location>
        <begin position="650"/>
        <end position="659"/>
    </location>
</feature>
<feature type="region of interest" description="Disordered" evidence="1">
    <location>
        <begin position="759"/>
        <end position="833"/>
    </location>
</feature>
<protein>
    <recommendedName>
        <fullName evidence="6">Guanine nucleotide exchange factor Vps9</fullName>
    </recommendedName>
</protein>
<feature type="compositionally biased region" description="Low complexity" evidence="1">
    <location>
        <begin position="815"/>
        <end position="824"/>
    </location>
</feature>
<dbReference type="PANTHER" id="PTHR23101">
    <property type="entry name" value="RAB GDP/GTP EXCHANGE FACTOR"/>
    <property type="match status" value="1"/>
</dbReference>
<dbReference type="SMART" id="SM00167">
    <property type="entry name" value="VPS9"/>
    <property type="match status" value="1"/>
</dbReference>
<feature type="compositionally biased region" description="Basic and acidic residues" evidence="1">
    <location>
        <begin position="497"/>
        <end position="508"/>
    </location>
</feature>
<dbReference type="PROSITE" id="PS51205">
    <property type="entry name" value="VPS9"/>
    <property type="match status" value="1"/>
</dbReference>
<evidence type="ECO:0000313" key="5">
    <source>
        <dbReference type="Proteomes" id="UP000311382"/>
    </source>
</evidence>
<dbReference type="InterPro" id="IPR041545">
    <property type="entry name" value="DUF5601"/>
</dbReference>
<dbReference type="OrthoDB" id="300289at2759"/>
<feature type="compositionally biased region" description="Polar residues" evidence="1">
    <location>
        <begin position="21"/>
        <end position="36"/>
    </location>
</feature>
<feature type="domain" description="CUE" evidence="2">
    <location>
        <begin position="854"/>
        <end position="897"/>
    </location>
</feature>
<feature type="region of interest" description="Disordered" evidence="1">
    <location>
        <begin position="457"/>
        <end position="514"/>
    </location>
</feature>
<dbReference type="SUPFAM" id="SSF109993">
    <property type="entry name" value="VPS9 domain"/>
    <property type="match status" value="1"/>
</dbReference>